<sequence length="250" mass="27562">MHVGQGRIRLRQAQTLKKLTRVSPQPAVFCSFHPSLVSVLSGRKRNNGWLNYCFCGPVPHYIVGAPFRVPAQVHDELMLGSGAQRLSYGTVLGTTFFHTFITTVVMIRSVDIKTFQEVLFKLWPYYFGLQAAGAAVLALTTPGSLLTHSGISGFLAPANRWGTLVPIAATFVSSLANLFVALPATIKVEQERYGQGKRDGKEWFEKEGASAEMKALNRKFDMLHGLSASLNLTSFFGLLAYGFTLGRRFQ</sequence>
<organism evidence="7 8">
    <name type="scientific">Trichoderma gamsii</name>
    <dbReference type="NCBI Taxonomy" id="398673"/>
    <lineage>
        <taxon>Eukaryota</taxon>
        <taxon>Fungi</taxon>
        <taxon>Dikarya</taxon>
        <taxon>Ascomycota</taxon>
        <taxon>Pezizomycotina</taxon>
        <taxon>Sordariomycetes</taxon>
        <taxon>Hypocreomycetidae</taxon>
        <taxon>Hypocreales</taxon>
        <taxon>Hypocreaceae</taxon>
        <taxon>Trichoderma</taxon>
    </lineage>
</organism>
<evidence type="ECO:0000256" key="2">
    <source>
        <dbReference type="ARBA" id="ARBA00022692"/>
    </source>
</evidence>
<keyword evidence="8" id="KW-1185">Reference proteome</keyword>
<dbReference type="PANTHER" id="PTHR23241:SF102">
    <property type="entry name" value="LD23009P"/>
    <property type="match status" value="1"/>
</dbReference>
<dbReference type="RefSeq" id="XP_024406492.1">
    <property type="nucleotide sequence ID" value="XM_024548676.1"/>
</dbReference>
<proteinExistence type="predicted"/>
<accession>A0A2P4ZZE9</accession>
<name>A0A2P4ZZE9_9HYPO</name>
<reference evidence="7 8" key="1">
    <citation type="journal article" date="2016" name="Genome Announc.">
        <title>Draft Whole-Genome Sequence of Trichoderma gamsii T6085, a Promising Biocontrol Agent of Fusarium Head Blight on Wheat.</title>
        <authorList>
            <person name="Baroncelli R."/>
            <person name="Zapparata A."/>
            <person name="Piaggeschi G."/>
            <person name="Sarrocco S."/>
            <person name="Vannacci G."/>
        </authorList>
    </citation>
    <scope>NUCLEOTIDE SEQUENCE [LARGE SCALE GENOMIC DNA]</scope>
    <source>
        <strain evidence="7 8">T6085</strain>
    </source>
</reference>
<feature type="transmembrane region" description="Helical" evidence="5">
    <location>
        <begin position="161"/>
        <end position="182"/>
    </location>
</feature>
<evidence type="ECO:0000256" key="4">
    <source>
        <dbReference type="ARBA" id="ARBA00023136"/>
    </source>
</evidence>
<feature type="transmembrane region" description="Helical" evidence="5">
    <location>
        <begin position="122"/>
        <end position="141"/>
    </location>
</feature>
<evidence type="ECO:0000259" key="6">
    <source>
        <dbReference type="Pfam" id="PF13664"/>
    </source>
</evidence>
<dbReference type="Pfam" id="PF13664">
    <property type="entry name" value="DUF4149"/>
    <property type="match status" value="1"/>
</dbReference>
<dbReference type="GO" id="GO:0016020">
    <property type="term" value="C:membrane"/>
    <property type="evidence" value="ECO:0007669"/>
    <property type="project" value="UniProtKB-SubCell"/>
</dbReference>
<comment type="subcellular location">
    <subcellularLocation>
        <location evidence="1">Membrane</location>
    </subcellularLocation>
</comment>
<feature type="transmembrane region" description="Helical" evidence="5">
    <location>
        <begin position="223"/>
        <end position="243"/>
    </location>
</feature>
<dbReference type="InterPro" id="IPR025423">
    <property type="entry name" value="TMEM205-like"/>
</dbReference>
<evidence type="ECO:0000256" key="1">
    <source>
        <dbReference type="ARBA" id="ARBA00004370"/>
    </source>
</evidence>
<comment type="caution">
    <text evidence="7">The sequence shown here is derived from an EMBL/GenBank/DDBJ whole genome shotgun (WGS) entry which is preliminary data.</text>
</comment>
<dbReference type="InterPro" id="IPR053009">
    <property type="entry name" value="Xanthocillin_Biosynth-Assoc"/>
</dbReference>
<evidence type="ECO:0000256" key="3">
    <source>
        <dbReference type="ARBA" id="ARBA00022989"/>
    </source>
</evidence>
<feature type="transmembrane region" description="Helical" evidence="5">
    <location>
        <begin position="86"/>
        <end position="110"/>
    </location>
</feature>
<protein>
    <recommendedName>
        <fullName evidence="6">TMEM205-like domain-containing protein</fullName>
    </recommendedName>
</protein>
<evidence type="ECO:0000256" key="5">
    <source>
        <dbReference type="SAM" id="Phobius"/>
    </source>
</evidence>
<evidence type="ECO:0000313" key="7">
    <source>
        <dbReference type="EMBL" id="PON29677.1"/>
    </source>
</evidence>
<dbReference type="AlphaFoldDB" id="A0A2P4ZZE9"/>
<keyword evidence="4 5" id="KW-0472">Membrane</keyword>
<dbReference type="GeneID" id="29986808"/>
<dbReference type="PANTHER" id="PTHR23241">
    <property type="entry name" value="LATE EMBRYOGENESIS ABUNDANT PLANTS LEA-RELATED"/>
    <property type="match status" value="1"/>
</dbReference>
<gene>
    <name evidence="7" type="ORF">TGAM01_v201043</name>
</gene>
<keyword evidence="2 5" id="KW-0812">Transmembrane</keyword>
<dbReference type="Proteomes" id="UP000054821">
    <property type="component" value="Unassembled WGS sequence"/>
</dbReference>
<dbReference type="EMBL" id="JPDN02000003">
    <property type="protein sequence ID" value="PON29677.1"/>
    <property type="molecule type" value="Genomic_DNA"/>
</dbReference>
<evidence type="ECO:0000313" key="8">
    <source>
        <dbReference type="Proteomes" id="UP000054821"/>
    </source>
</evidence>
<feature type="domain" description="TMEM205-like" evidence="6">
    <location>
        <begin position="86"/>
        <end position="193"/>
    </location>
</feature>
<keyword evidence="3 5" id="KW-1133">Transmembrane helix</keyword>